<feature type="region of interest" description="Disordered" evidence="1">
    <location>
        <begin position="114"/>
        <end position="201"/>
    </location>
</feature>
<feature type="compositionally biased region" description="Basic and acidic residues" evidence="1">
    <location>
        <begin position="311"/>
        <end position="320"/>
    </location>
</feature>
<feature type="compositionally biased region" description="Low complexity" evidence="1">
    <location>
        <begin position="284"/>
        <end position="300"/>
    </location>
</feature>
<sequence length="748" mass="79829">MPALEPTTATARPKLARASRQDSELFASYYQSPLADAGIGYDNHRKSLSGESTSSSDYSSDESSVSPPRRPSLPSEGGNDRRRLAIVQTDSQPVAKAPNLDGIALVAPPDAKSSAYIHDKSHHRSASEVSNKASRDVGIVGTSTDLPRIEIPSLQPPVFQEPHPSRAATPNSLPGPKRRSTDLSIRTPELGQSKKIDAPVAPPVVVDLGLDPSLSPSIARDYSAYLKYEPGLHSTAGPLPPPPRTTFAINPSTPPPPRPPRLHSPPPTNRKDGLQLPGVTAVLSSSGSSTPSSSNSRSVSPARPLGSSGDDSPHDDTLHRREGAFSPSVISTSPSEYSPPTVHVNRSINGMIAEEAKDEQHASVVVSPPQPTIAEEWTPSRSSDDHASQDAISWESFSQEGFTPSPPPKSFRASLTKGLRRISSIPRTSSPSRNSLTRSSTSRSPPASHPVSLPIRRPPKIIEQYPAALFSADILSLKKSTDRTALYAQKINELYIHDSGLSDWLVATHTHNAGGGKRGTITAKPRQVSRSSIKSHATQATFPRRPDAMVATDLATKPSDIAPTAPSLPYPALSPRSMTAPLSPPTSLRMLAVSPAKGNFFSSLGRKASMSRKDKPNMSFSATTTRLVKSPPPSVSRPLLVPNSPAVPGGPRAPPNRAQKTQSISPTPSPLSSNAAALRRPSLFTPTTSSSSSESRDRAFESQVDKLSDLLPQAERSVLAGYLRRAGQDMLAIGQYLEDEKNGRVRRE</sequence>
<reference evidence="2" key="1">
    <citation type="submission" date="2020-05" db="EMBL/GenBank/DDBJ databases">
        <title>Mycena genomes resolve the evolution of fungal bioluminescence.</title>
        <authorList>
            <person name="Tsai I.J."/>
        </authorList>
    </citation>
    <scope>NUCLEOTIDE SEQUENCE</scope>
    <source>
        <strain evidence="2">171206Taipei</strain>
    </source>
</reference>
<feature type="region of interest" description="Disordered" evidence="1">
    <location>
        <begin position="420"/>
        <end position="457"/>
    </location>
</feature>
<organism evidence="2 3">
    <name type="scientific">Mycena indigotica</name>
    <dbReference type="NCBI Taxonomy" id="2126181"/>
    <lineage>
        <taxon>Eukaryota</taxon>
        <taxon>Fungi</taxon>
        <taxon>Dikarya</taxon>
        <taxon>Basidiomycota</taxon>
        <taxon>Agaricomycotina</taxon>
        <taxon>Agaricomycetes</taxon>
        <taxon>Agaricomycetidae</taxon>
        <taxon>Agaricales</taxon>
        <taxon>Marasmiineae</taxon>
        <taxon>Mycenaceae</taxon>
        <taxon>Mycena</taxon>
    </lineage>
</organism>
<feature type="region of interest" description="Disordered" evidence="1">
    <location>
        <begin position="1"/>
        <end position="22"/>
    </location>
</feature>
<feature type="compositionally biased region" description="Low complexity" evidence="1">
    <location>
        <begin position="49"/>
        <end position="75"/>
    </location>
</feature>
<dbReference type="EMBL" id="JACAZF010000006">
    <property type="protein sequence ID" value="KAF7301513.1"/>
    <property type="molecule type" value="Genomic_DNA"/>
</dbReference>
<feature type="region of interest" description="Disordered" evidence="1">
    <location>
        <begin position="515"/>
        <end position="538"/>
    </location>
</feature>
<name>A0A8H6SKY0_9AGAR</name>
<feature type="compositionally biased region" description="Pro residues" evidence="1">
    <location>
        <begin position="252"/>
        <end position="268"/>
    </location>
</feature>
<protein>
    <submittedName>
        <fullName evidence="2">Uncharacterized protein</fullName>
    </submittedName>
</protein>
<accession>A0A8H6SKY0</accession>
<proteinExistence type="predicted"/>
<feature type="compositionally biased region" description="Low complexity" evidence="1">
    <location>
        <begin position="421"/>
        <end position="446"/>
    </location>
</feature>
<comment type="caution">
    <text evidence="2">The sequence shown here is derived from an EMBL/GenBank/DDBJ whole genome shotgun (WGS) entry which is preliminary data.</text>
</comment>
<dbReference type="RefSeq" id="XP_037219513.1">
    <property type="nucleotide sequence ID" value="XM_037363869.1"/>
</dbReference>
<evidence type="ECO:0000313" key="2">
    <source>
        <dbReference type="EMBL" id="KAF7301513.1"/>
    </source>
</evidence>
<feature type="compositionally biased region" description="Polar residues" evidence="1">
    <location>
        <begin position="658"/>
        <end position="675"/>
    </location>
</feature>
<keyword evidence="3" id="KW-1185">Reference proteome</keyword>
<feature type="compositionally biased region" description="Basic and acidic residues" evidence="1">
    <location>
        <begin position="694"/>
        <end position="708"/>
    </location>
</feature>
<dbReference type="AlphaFoldDB" id="A0A8H6SKY0"/>
<feature type="region of interest" description="Disordered" evidence="1">
    <location>
        <begin position="356"/>
        <end position="389"/>
    </location>
</feature>
<feature type="compositionally biased region" description="Polar residues" evidence="1">
    <location>
        <begin position="528"/>
        <end position="538"/>
    </location>
</feature>
<evidence type="ECO:0000256" key="1">
    <source>
        <dbReference type="SAM" id="MobiDB-lite"/>
    </source>
</evidence>
<dbReference type="OrthoDB" id="2413468at2759"/>
<feature type="region of interest" description="Disordered" evidence="1">
    <location>
        <begin position="604"/>
        <end position="711"/>
    </location>
</feature>
<dbReference type="GeneID" id="59346385"/>
<evidence type="ECO:0000313" key="3">
    <source>
        <dbReference type="Proteomes" id="UP000636479"/>
    </source>
</evidence>
<feature type="region of interest" description="Disordered" evidence="1">
    <location>
        <begin position="37"/>
        <end position="83"/>
    </location>
</feature>
<feature type="compositionally biased region" description="Low complexity" evidence="1">
    <location>
        <begin position="679"/>
        <end position="693"/>
    </location>
</feature>
<dbReference type="Proteomes" id="UP000636479">
    <property type="component" value="Unassembled WGS sequence"/>
</dbReference>
<gene>
    <name evidence="2" type="ORF">MIND_00716700</name>
</gene>
<feature type="region of interest" description="Disordered" evidence="1">
    <location>
        <begin position="230"/>
        <end position="320"/>
    </location>
</feature>